<dbReference type="Gene3D" id="3.40.30.10">
    <property type="entry name" value="Glutaredoxin"/>
    <property type="match status" value="1"/>
</dbReference>
<evidence type="ECO:0000256" key="1">
    <source>
        <dbReference type="SAM" id="Phobius"/>
    </source>
</evidence>
<keyword evidence="1" id="KW-0472">Membrane</keyword>
<evidence type="ECO:0000313" key="2">
    <source>
        <dbReference type="EMBL" id="PRX60140.1"/>
    </source>
</evidence>
<dbReference type="Proteomes" id="UP000238312">
    <property type="component" value="Unassembled WGS sequence"/>
</dbReference>
<feature type="transmembrane region" description="Helical" evidence="1">
    <location>
        <begin position="6"/>
        <end position="26"/>
    </location>
</feature>
<name>A0A2T0MQ02_9ACTN</name>
<reference evidence="2 3" key="1">
    <citation type="submission" date="2018-03" db="EMBL/GenBank/DDBJ databases">
        <title>Genomic Encyclopedia of Type Strains, Phase III (KMG-III): the genomes of soil and plant-associated and newly described type strains.</title>
        <authorList>
            <person name="Whitman W."/>
        </authorList>
    </citation>
    <scope>NUCLEOTIDE SEQUENCE [LARGE SCALE GENOMIC DNA]</scope>
    <source>
        <strain evidence="2 3">CGMCC 4.7104</strain>
    </source>
</reference>
<organism evidence="2 3">
    <name type="scientific">Nonomuraea fuscirosea</name>
    <dbReference type="NCBI Taxonomy" id="1291556"/>
    <lineage>
        <taxon>Bacteria</taxon>
        <taxon>Bacillati</taxon>
        <taxon>Actinomycetota</taxon>
        <taxon>Actinomycetes</taxon>
        <taxon>Streptosporangiales</taxon>
        <taxon>Streptosporangiaceae</taxon>
        <taxon>Nonomuraea</taxon>
    </lineage>
</organism>
<evidence type="ECO:0008006" key="4">
    <source>
        <dbReference type="Google" id="ProtNLM"/>
    </source>
</evidence>
<keyword evidence="1" id="KW-1133">Transmembrane helix</keyword>
<keyword evidence="3" id="KW-1185">Reference proteome</keyword>
<gene>
    <name evidence="2" type="ORF">B0I32_118284</name>
</gene>
<accession>A0A2T0MQ02</accession>
<dbReference type="EMBL" id="PVNG01000018">
    <property type="protein sequence ID" value="PRX60140.1"/>
    <property type="molecule type" value="Genomic_DNA"/>
</dbReference>
<evidence type="ECO:0000313" key="3">
    <source>
        <dbReference type="Proteomes" id="UP000238312"/>
    </source>
</evidence>
<dbReference type="OrthoDB" id="128449at2"/>
<dbReference type="InterPro" id="IPR036249">
    <property type="entry name" value="Thioredoxin-like_sf"/>
</dbReference>
<sequence>MPYLIAAVVLVGALCLFDLLLTFAVLRRLREHTAELARLAGEPRTLPYDPSFLIGRTLPGTAADTEARPRLVAFFDAGCDSCHEHAPVFAAAARPGTSLAFVTGADPLLRGLVDAIGDAAPVVSGADADAVVAELGIQAFPLFLRLDADGRIIQAELALERLAETAATA</sequence>
<comment type="caution">
    <text evidence="2">The sequence shown here is derived from an EMBL/GenBank/DDBJ whole genome shotgun (WGS) entry which is preliminary data.</text>
</comment>
<dbReference type="RefSeq" id="WP_106247668.1">
    <property type="nucleotide sequence ID" value="NZ_PVNG01000018.1"/>
</dbReference>
<keyword evidence="1" id="KW-0812">Transmembrane</keyword>
<dbReference type="SUPFAM" id="SSF52833">
    <property type="entry name" value="Thioredoxin-like"/>
    <property type="match status" value="1"/>
</dbReference>
<protein>
    <recommendedName>
        <fullName evidence="4">Thioredoxin domain-containing protein</fullName>
    </recommendedName>
</protein>
<proteinExistence type="predicted"/>
<dbReference type="AlphaFoldDB" id="A0A2T0MQ02"/>